<evidence type="ECO:0000313" key="3">
    <source>
        <dbReference type="Proteomes" id="UP001141933"/>
    </source>
</evidence>
<evidence type="ECO:0000313" key="2">
    <source>
        <dbReference type="EMBL" id="MCZ8372296.1"/>
    </source>
</evidence>
<feature type="transmembrane region" description="Helical" evidence="1">
    <location>
        <begin position="45"/>
        <end position="64"/>
    </location>
</feature>
<keyword evidence="1" id="KW-0812">Transmembrane</keyword>
<organism evidence="2 3">
    <name type="scientific">Phocaeicola acetigenes</name>
    <dbReference type="NCBI Taxonomy" id="3016083"/>
    <lineage>
        <taxon>Bacteria</taxon>
        <taxon>Pseudomonadati</taxon>
        <taxon>Bacteroidota</taxon>
        <taxon>Bacteroidia</taxon>
        <taxon>Bacteroidales</taxon>
        <taxon>Bacteroidaceae</taxon>
        <taxon>Phocaeicola</taxon>
    </lineage>
</organism>
<gene>
    <name evidence="2" type="ORF">O6P32_06175</name>
</gene>
<reference evidence="2" key="1">
    <citation type="submission" date="2022-12" db="EMBL/GenBank/DDBJ databases">
        <title>Phocaeicola acetigenes sp. nov., isolated feces from a healthy human.</title>
        <authorList>
            <person name="Do H."/>
            <person name="Ha Y.B."/>
            <person name="Kim J.-S."/>
            <person name="Suh M.K."/>
            <person name="Kim H.S."/>
            <person name="Lee J.-S."/>
        </authorList>
    </citation>
    <scope>NUCLEOTIDE SEQUENCE</scope>
    <source>
        <strain evidence="2">KGMB11183</strain>
    </source>
</reference>
<protein>
    <submittedName>
        <fullName evidence="2">Uncharacterized protein</fullName>
    </submittedName>
</protein>
<name>A0ABT4PH11_9BACT</name>
<sequence length="71" mass="8236">MPYMKGLIKESYKNSIRDFCLLLGCYGLVYGVICIFDLCTGWWKGIAMGVLGTLFYEAGHVWYVQMRRKDL</sequence>
<dbReference type="EMBL" id="JAPZVM010000003">
    <property type="protein sequence ID" value="MCZ8372296.1"/>
    <property type="molecule type" value="Genomic_DNA"/>
</dbReference>
<keyword evidence="1" id="KW-0472">Membrane</keyword>
<comment type="caution">
    <text evidence="2">The sequence shown here is derived from an EMBL/GenBank/DDBJ whole genome shotgun (WGS) entry which is preliminary data.</text>
</comment>
<proteinExistence type="predicted"/>
<keyword evidence="1" id="KW-1133">Transmembrane helix</keyword>
<accession>A0ABT4PH11</accession>
<dbReference type="RefSeq" id="WP_269877461.1">
    <property type="nucleotide sequence ID" value="NZ_JAPZVM010000003.1"/>
</dbReference>
<feature type="transmembrane region" description="Helical" evidence="1">
    <location>
        <begin position="20"/>
        <end position="39"/>
    </location>
</feature>
<keyword evidence="3" id="KW-1185">Reference proteome</keyword>
<dbReference type="Proteomes" id="UP001141933">
    <property type="component" value="Unassembled WGS sequence"/>
</dbReference>
<evidence type="ECO:0000256" key="1">
    <source>
        <dbReference type="SAM" id="Phobius"/>
    </source>
</evidence>